<dbReference type="SUPFAM" id="SSF53901">
    <property type="entry name" value="Thiolase-like"/>
    <property type="match status" value="1"/>
</dbReference>
<comment type="caution">
    <text evidence="2">The sequence shown here is derived from an EMBL/GenBank/DDBJ whole genome shotgun (WGS) entry which is preliminary data.</text>
</comment>
<reference evidence="2" key="1">
    <citation type="journal article" date="2014" name="Front. Microbiol.">
        <title>High frequency of phylogenetically diverse reductive dehalogenase-homologous genes in deep subseafloor sedimentary metagenomes.</title>
        <authorList>
            <person name="Kawai M."/>
            <person name="Futagami T."/>
            <person name="Toyoda A."/>
            <person name="Takaki Y."/>
            <person name="Nishi S."/>
            <person name="Hori S."/>
            <person name="Arai W."/>
            <person name="Tsubouchi T."/>
            <person name="Morono Y."/>
            <person name="Uchiyama I."/>
            <person name="Ito T."/>
            <person name="Fujiyama A."/>
            <person name="Inagaki F."/>
            <person name="Takami H."/>
        </authorList>
    </citation>
    <scope>NUCLEOTIDE SEQUENCE</scope>
    <source>
        <strain evidence="2">Expedition CK06-06</strain>
    </source>
</reference>
<gene>
    <name evidence="2" type="ORF">S03H2_25804</name>
</gene>
<dbReference type="InterPro" id="IPR032821">
    <property type="entry name" value="PKS_assoc"/>
</dbReference>
<dbReference type="EMBL" id="BARU01014718">
    <property type="protein sequence ID" value="GAH36013.1"/>
    <property type="molecule type" value="Genomic_DNA"/>
</dbReference>
<organism evidence="2">
    <name type="scientific">marine sediment metagenome</name>
    <dbReference type="NCBI Taxonomy" id="412755"/>
    <lineage>
        <taxon>unclassified sequences</taxon>
        <taxon>metagenomes</taxon>
        <taxon>ecological metagenomes</taxon>
    </lineage>
</organism>
<sequence>RNFLEIGPKKSLFFFTKDILKKHKDIEVNYTLSPKAPEGEHIQKIFEQFNILLDYDTPNPSINWITSPYYVNTEPISWPSPETGIRRAGVSAFGFGGTNYHVILEEFIPQLYGTTSLESQKDIKSDDVVDSIPFTSTPSP</sequence>
<dbReference type="PANTHER" id="PTHR43074:SF1">
    <property type="entry name" value="BETA-KETOACYL SYNTHASE FAMILY PROTEIN-RELATED"/>
    <property type="match status" value="1"/>
</dbReference>
<accession>X1GSP8</accession>
<dbReference type="InterPro" id="IPR052568">
    <property type="entry name" value="PKS-FAS_Synthase"/>
</dbReference>
<feature type="non-terminal residue" evidence="2">
    <location>
        <position position="1"/>
    </location>
</feature>
<dbReference type="AlphaFoldDB" id="X1GSP8"/>
<dbReference type="Pfam" id="PF16197">
    <property type="entry name" value="KAsynt_C_assoc"/>
    <property type="match status" value="1"/>
</dbReference>
<protein>
    <recommendedName>
        <fullName evidence="1">Polyketide synthase C-terminal extension domain-containing protein</fullName>
    </recommendedName>
</protein>
<proteinExistence type="predicted"/>
<feature type="domain" description="Polyketide synthase C-terminal extension" evidence="1">
    <location>
        <begin position="58"/>
        <end position="108"/>
    </location>
</feature>
<dbReference type="Gene3D" id="3.40.47.10">
    <property type="match status" value="1"/>
</dbReference>
<evidence type="ECO:0000259" key="1">
    <source>
        <dbReference type="Pfam" id="PF16197"/>
    </source>
</evidence>
<dbReference type="PANTHER" id="PTHR43074">
    <property type="entry name" value="OMEGA-3 POLYUNSATURATED FATTY ACID SYNTHASE PFAB-RELATED"/>
    <property type="match status" value="1"/>
</dbReference>
<evidence type="ECO:0000313" key="2">
    <source>
        <dbReference type="EMBL" id="GAH36013.1"/>
    </source>
</evidence>
<feature type="non-terminal residue" evidence="2">
    <location>
        <position position="140"/>
    </location>
</feature>
<name>X1GSP8_9ZZZZ</name>
<dbReference type="InterPro" id="IPR016039">
    <property type="entry name" value="Thiolase-like"/>
</dbReference>
<dbReference type="GO" id="GO:0016746">
    <property type="term" value="F:acyltransferase activity"/>
    <property type="evidence" value="ECO:0007669"/>
    <property type="project" value="InterPro"/>
</dbReference>